<dbReference type="InterPro" id="IPR020891">
    <property type="entry name" value="UPF0758_CS"/>
</dbReference>
<gene>
    <name evidence="7" type="ORF">S01H4_17509</name>
</gene>
<sequence>MAKKKIKELPKLDRPREKLEAKGAEALSDTELLAALIGSGVKGKDVLEVASSVLREIGQRVDQLDVKALRKIEGIGLAKACQIAAAFELSRRYLLKERIVIREAKDVLPYIRHIAEKRQEYFVCLSLNGASEVIESRVVTVGLLDCNQVHPREVFADPIADRAASVILAHNHPSGTLEASPEDLALTKRLVRAGDLLGIKVLDHIIVTKRGYLSLKQEGHL</sequence>
<evidence type="ECO:0000256" key="2">
    <source>
        <dbReference type="ARBA" id="ARBA00022723"/>
    </source>
</evidence>
<accession>X0YZW6</accession>
<protein>
    <recommendedName>
        <fullName evidence="6">MPN domain-containing protein</fullName>
    </recommendedName>
</protein>
<dbReference type="NCBIfam" id="NF000642">
    <property type="entry name" value="PRK00024.1"/>
    <property type="match status" value="1"/>
</dbReference>
<keyword evidence="1" id="KW-0645">Protease</keyword>
<dbReference type="CDD" id="cd08071">
    <property type="entry name" value="MPN_DUF2466"/>
    <property type="match status" value="1"/>
</dbReference>
<dbReference type="NCBIfam" id="TIGR00608">
    <property type="entry name" value="radc"/>
    <property type="match status" value="1"/>
</dbReference>
<dbReference type="InterPro" id="IPR001405">
    <property type="entry name" value="UPF0758"/>
</dbReference>
<dbReference type="InterPro" id="IPR046778">
    <property type="entry name" value="UPF0758_N"/>
</dbReference>
<dbReference type="PANTHER" id="PTHR30471">
    <property type="entry name" value="DNA REPAIR PROTEIN RADC"/>
    <property type="match status" value="1"/>
</dbReference>
<dbReference type="GO" id="GO:0006508">
    <property type="term" value="P:proteolysis"/>
    <property type="evidence" value="ECO:0007669"/>
    <property type="project" value="UniProtKB-KW"/>
</dbReference>
<evidence type="ECO:0000256" key="5">
    <source>
        <dbReference type="ARBA" id="ARBA00023049"/>
    </source>
</evidence>
<dbReference type="PANTHER" id="PTHR30471:SF3">
    <property type="entry name" value="UPF0758 PROTEIN YEES-RELATED"/>
    <property type="match status" value="1"/>
</dbReference>
<dbReference type="EMBL" id="BART01007722">
    <property type="protein sequence ID" value="GAG62329.1"/>
    <property type="molecule type" value="Genomic_DNA"/>
</dbReference>
<dbReference type="AlphaFoldDB" id="X0YZW6"/>
<comment type="caution">
    <text evidence="7">The sequence shown here is derived from an EMBL/GenBank/DDBJ whole genome shotgun (WGS) entry which is preliminary data.</text>
</comment>
<dbReference type="Pfam" id="PF20582">
    <property type="entry name" value="UPF0758_N"/>
    <property type="match status" value="1"/>
</dbReference>
<dbReference type="InterPro" id="IPR025657">
    <property type="entry name" value="RadC_JAB"/>
</dbReference>
<keyword evidence="3" id="KW-0378">Hydrolase</keyword>
<dbReference type="GO" id="GO:0008237">
    <property type="term" value="F:metallopeptidase activity"/>
    <property type="evidence" value="ECO:0007669"/>
    <property type="project" value="UniProtKB-KW"/>
</dbReference>
<dbReference type="Pfam" id="PF04002">
    <property type="entry name" value="RadC"/>
    <property type="match status" value="1"/>
</dbReference>
<dbReference type="InterPro" id="IPR037518">
    <property type="entry name" value="MPN"/>
</dbReference>
<dbReference type="GO" id="GO:0046872">
    <property type="term" value="F:metal ion binding"/>
    <property type="evidence" value="ECO:0007669"/>
    <property type="project" value="UniProtKB-KW"/>
</dbReference>
<feature type="domain" description="MPN" evidence="6">
    <location>
        <begin position="100"/>
        <end position="221"/>
    </location>
</feature>
<dbReference type="PROSITE" id="PS50249">
    <property type="entry name" value="MPN"/>
    <property type="match status" value="1"/>
</dbReference>
<evidence type="ECO:0000256" key="1">
    <source>
        <dbReference type="ARBA" id="ARBA00022670"/>
    </source>
</evidence>
<evidence type="ECO:0000313" key="7">
    <source>
        <dbReference type="EMBL" id="GAG62329.1"/>
    </source>
</evidence>
<keyword evidence="5" id="KW-0482">Metalloprotease</keyword>
<name>X0YZW6_9ZZZZ</name>
<evidence type="ECO:0000256" key="4">
    <source>
        <dbReference type="ARBA" id="ARBA00022833"/>
    </source>
</evidence>
<proteinExistence type="predicted"/>
<dbReference type="Gene3D" id="3.40.140.10">
    <property type="entry name" value="Cytidine Deaminase, domain 2"/>
    <property type="match status" value="1"/>
</dbReference>
<reference evidence="7" key="1">
    <citation type="journal article" date="2014" name="Front. Microbiol.">
        <title>High frequency of phylogenetically diverse reductive dehalogenase-homologous genes in deep subseafloor sedimentary metagenomes.</title>
        <authorList>
            <person name="Kawai M."/>
            <person name="Futagami T."/>
            <person name="Toyoda A."/>
            <person name="Takaki Y."/>
            <person name="Nishi S."/>
            <person name="Hori S."/>
            <person name="Arai W."/>
            <person name="Tsubouchi T."/>
            <person name="Morono Y."/>
            <person name="Uchiyama I."/>
            <person name="Ito T."/>
            <person name="Fujiyama A."/>
            <person name="Inagaki F."/>
            <person name="Takami H."/>
        </authorList>
    </citation>
    <scope>NUCLEOTIDE SEQUENCE</scope>
    <source>
        <strain evidence="7">Expedition CK06-06</strain>
    </source>
</reference>
<keyword evidence="2" id="KW-0479">Metal-binding</keyword>
<organism evidence="7">
    <name type="scientific">marine sediment metagenome</name>
    <dbReference type="NCBI Taxonomy" id="412755"/>
    <lineage>
        <taxon>unclassified sequences</taxon>
        <taxon>metagenomes</taxon>
        <taxon>ecological metagenomes</taxon>
    </lineage>
</organism>
<evidence type="ECO:0000259" key="6">
    <source>
        <dbReference type="PROSITE" id="PS50249"/>
    </source>
</evidence>
<dbReference type="PROSITE" id="PS01302">
    <property type="entry name" value="UPF0758"/>
    <property type="match status" value="1"/>
</dbReference>
<evidence type="ECO:0000256" key="3">
    <source>
        <dbReference type="ARBA" id="ARBA00022801"/>
    </source>
</evidence>
<keyword evidence="4" id="KW-0862">Zinc</keyword>